<dbReference type="Ensembl" id="ENSCCRT00000006345.2">
    <property type="protein sequence ID" value="ENSCCRP00000005762.2"/>
    <property type="gene ID" value="ENSCCRG00000003402.2"/>
</dbReference>
<feature type="domain" description="WH2" evidence="8">
    <location>
        <begin position="692"/>
        <end position="709"/>
    </location>
</feature>
<dbReference type="GO" id="GO:0009898">
    <property type="term" value="C:cytoplasmic side of plasma membrane"/>
    <property type="evidence" value="ECO:0007669"/>
    <property type="project" value="TreeGrafter"/>
</dbReference>
<evidence type="ECO:0000259" key="9">
    <source>
        <dbReference type="PROSITE" id="PS51338"/>
    </source>
</evidence>
<dbReference type="CDD" id="cd07643">
    <property type="entry name" value="I-BAR_IMD_MIM"/>
    <property type="match status" value="1"/>
</dbReference>
<feature type="compositionally biased region" description="Low complexity" evidence="7">
    <location>
        <begin position="437"/>
        <end position="450"/>
    </location>
</feature>
<feature type="region of interest" description="Disordered" evidence="7">
    <location>
        <begin position="426"/>
        <end position="461"/>
    </location>
</feature>
<dbReference type="InterPro" id="IPR030127">
    <property type="entry name" value="MTSS1/MTSS2"/>
</dbReference>
<dbReference type="InterPro" id="IPR013606">
    <property type="entry name" value="I-BAR_dom"/>
</dbReference>
<evidence type="ECO:0000259" key="8">
    <source>
        <dbReference type="PROSITE" id="PS51082"/>
    </source>
</evidence>
<evidence type="ECO:0000313" key="11">
    <source>
        <dbReference type="Proteomes" id="UP001108240"/>
    </source>
</evidence>
<comment type="similarity">
    <text evidence="6">Belongs to the MTSS family.</text>
</comment>
<dbReference type="PROSITE" id="PS51338">
    <property type="entry name" value="IMD"/>
    <property type="match status" value="1"/>
</dbReference>
<protein>
    <submittedName>
        <fullName evidence="10">MTSS I-BAR domain containing 2b</fullName>
    </submittedName>
</protein>
<dbReference type="GeneTree" id="ENSGT00950000183156"/>
<dbReference type="AlphaFoldDB" id="A0A8C1A2V0"/>
<dbReference type="InterPro" id="IPR027267">
    <property type="entry name" value="AH/BAR_dom_sf"/>
</dbReference>
<evidence type="ECO:0000313" key="10">
    <source>
        <dbReference type="Ensembl" id="ENSCCRP00000005762.2"/>
    </source>
</evidence>
<reference evidence="10" key="1">
    <citation type="submission" date="2025-08" db="UniProtKB">
        <authorList>
            <consortium name="Ensembl"/>
        </authorList>
    </citation>
    <scope>IDENTIFICATION</scope>
</reference>
<feature type="compositionally biased region" description="Polar residues" evidence="7">
    <location>
        <begin position="339"/>
        <end position="349"/>
    </location>
</feature>
<feature type="compositionally biased region" description="Polar residues" evidence="7">
    <location>
        <begin position="451"/>
        <end position="461"/>
    </location>
</feature>
<keyword evidence="2" id="KW-0963">Cytoplasm</keyword>
<keyword evidence="11" id="KW-1185">Reference proteome</keyword>
<dbReference type="Pfam" id="PF02205">
    <property type="entry name" value="WH2"/>
    <property type="match status" value="1"/>
</dbReference>
<dbReference type="FunFam" id="1.20.1270.60:FF:000010">
    <property type="entry name" value="Metastasis suppressor 1, isoform CRA_e"/>
    <property type="match status" value="1"/>
</dbReference>
<feature type="compositionally biased region" description="Basic and acidic residues" evidence="7">
    <location>
        <begin position="365"/>
        <end position="377"/>
    </location>
</feature>
<dbReference type="PANTHER" id="PTHR15708">
    <property type="entry name" value="ACTIN BUNDLING/MISSING IN METASTASIS-RELATED"/>
    <property type="match status" value="1"/>
</dbReference>
<dbReference type="GO" id="GO:0015629">
    <property type="term" value="C:actin cytoskeleton"/>
    <property type="evidence" value="ECO:0007669"/>
    <property type="project" value="TreeGrafter"/>
</dbReference>
<dbReference type="Pfam" id="PF08397">
    <property type="entry name" value="IMD"/>
    <property type="match status" value="1"/>
</dbReference>
<feature type="compositionally biased region" description="Pro residues" evidence="7">
    <location>
        <begin position="671"/>
        <end position="688"/>
    </location>
</feature>
<dbReference type="CDD" id="cd22060">
    <property type="entry name" value="WH2_MTSS1"/>
    <property type="match status" value="1"/>
</dbReference>
<evidence type="ECO:0000256" key="6">
    <source>
        <dbReference type="ARBA" id="ARBA00061293"/>
    </source>
</evidence>
<feature type="region of interest" description="Disordered" evidence="7">
    <location>
        <begin position="536"/>
        <end position="580"/>
    </location>
</feature>
<dbReference type="Gene3D" id="1.20.1270.60">
    <property type="entry name" value="Arfaptin homology (AH) domain/BAR domain"/>
    <property type="match status" value="1"/>
</dbReference>
<evidence type="ECO:0000256" key="7">
    <source>
        <dbReference type="SAM" id="MobiDB-lite"/>
    </source>
</evidence>
<dbReference type="GO" id="GO:0003779">
    <property type="term" value="F:actin binding"/>
    <property type="evidence" value="ECO:0007669"/>
    <property type="project" value="UniProtKB-KW"/>
</dbReference>
<dbReference type="InterPro" id="IPR003124">
    <property type="entry name" value="WH2_dom"/>
</dbReference>
<feature type="compositionally biased region" description="Polar residues" evidence="7">
    <location>
        <begin position="291"/>
        <end position="306"/>
    </location>
</feature>
<dbReference type="PROSITE" id="PS51082">
    <property type="entry name" value="WH2"/>
    <property type="match status" value="1"/>
</dbReference>
<dbReference type="GO" id="GO:0007009">
    <property type="term" value="P:plasma membrane organization"/>
    <property type="evidence" value="ECO:0007669"/>
    <property type="project" value="InterPro"/>
</dbReference>
<feature type="compositionally biased region" description="Low complexity" evidence="7">
    <location>
        <begin position="232"/>
        <end position="274"/>
    </location>
</feature>
<evidence type="ECO:0000256" key="5">
    <source>
        <dbReference type="ARBA" id="ARBA00023203"/>
    </source>
</evidence>
<name>A0A8C1A2V0_CYPCA</name>
<dbReference type="GO" id="GO:0005737">
    <property type="term" value="C:cytoplasm"/>
    <property type="evidence" value="ECO:0007669"/>
    <property type="project" value="UniProtKB-SubCell"/>
</dbReference>
<keyword evidence="5" id="KW-0009">Actin-binding</keyword>
<comment type="subcellular location">
    <subcellularLocation>
        <location evidence="1">Cytoplasm</location>
    </subcellularLocation>
</comment>
<keyword evidence="4" id="KW-0175">Coiled coil</keyword>
<feature type="region of interest" description="Disordered" evidence="7">
    <location>
        <begin position="102"/>
        <end position="137"/>
    </location>
</feature>
<dbReference type="GO" id="GO:0030031">
    <property type="term" value="P:cell projection assembly"/>
    <property type="evidence" value="ECO:0007669"/>
    <property type="project" value="TreeGrafter"/>
</dbReference>
<evidence type="ECO:0000256" key="1">
    <source>
        <dbReference type="ARBA" id="ARBA00004496"/>
    </source>
</evidence>
<dbReference type="Proteomes" id="UP001108240">
    <property type="component" value="Unplaced"/>
</dbReference>
<feature type="compositionally biased region" description="Low complexity" evidence="7">
    <location>
        <begin position="320"/>
        <end position="338"/>
    </location>
</feature>
<feature type="compositionally biased region" description="Basic residues" evidence="7">
    <location>
        <begin position="699"/>
        <end position="708"/>
    </location>
</feature>
<dbReference type="PANTHER" id="PTHR15708:SF8">
    <property type="entry name" value="PROTEIN MTSS 2"/>
    <property type="match status" value="1"/>
</dbReference>
<feature type="region of interest" description="Disordered" evidence="7">
    <location>
        <begin position="288"/>
        <end position="396"/>
    </location>
</feature>
<accession>A0A8C1A2V0</accession>
<keyword evidence="3" id="KW-0597">Phosphoprotein</keyword>
<proteinExistence type="inferred from homology"/>
<evidence type="ECO:0000256" key="3">
    <source>
        <dbReference type="ARBA" id="ARBA00022553"/>
    </source>
</evidence>
<feature type="domain" description="IMD" evidence="9">
    <location>
        <begin position="1"/>
        <end position="228"/>
    </location>
</feature>
<dbReference type="SUPFAM" id="SSF103657">
    <property type="entry name" value="BAR/IMD domain-like"/>
    <property type="match status" value="1"/>
</dbReference>
<evidence type="ECO:0000256" key="2">
    <source>
        <dbReference type="ARBA" id="ARBA00022490"/>
    </source>
</evidence>
<feature type="region of interest" description="Disordered" evidence="7">
    <location>
        <begin position="232"/>
        <end position="276"/>
    </location>
</feature>
<feature type="region of interest" description="Disordered" evidence="7">
    <location>
        <begin position="666"/>
        <end position="720"/>
    </location>
</feature>
<evidence type="ECO:0000256" key="4">
    <source>
        <dbReference type="ARBA" id="ARBA00023054"/>
    </source>
</evidence>
<reference evidence="10" key="2">
    <citation type="submission" date="2025-09" db="UniProtKB">
        <authorList>
            <consortium name="Ensembl"/>
        </authorList>
    </citation>
    <scope>IDENTIFICATION</scope>
</reference>
<sequence>IPCSYPVWEDFSAKATKLHSQLRTTVLSAVAFLDAFQKVADMATNTRGATRDIGSALTRMCMRHRSIEAKLRHFTNALMESLITPLQDRIEDWKKTANQLDKDHAKEYKRSRHEIKKKSSDTMKLQKKARKGRGDLQPQLDSAMQDVNDMYLLMEETEKQAVRRALVEERGRFCTFISFLQPVVNGEIAMLGEITHLQAIIDDLTVLTSDPHKLPPASEQVIKDLKGSDYSWSYQTPPSSPSSSGSRKSSMCSAHSSASRSSGGSQTHSPSSSCRYRSVAQPLTTAAHRLSSVSSHDSGFISQDANVYSKPPSPMPSDITSQKSSSSASSEASETCQSVSECSSPTTDWSKIGSGEQVLASTLQRRKEPLDRLREAETSPQSQGYSGMHSEDPQRPRMTPATIAAKHGEEVSPAASDLAMVLTRGLSMEQQKSSRDSLQYSSGYSTQTTTPSCSEDTIPSQGSDYDGYSVNGDTEGNCQAEFDKSSTIPRHSNIAQNYRRMIQTKRPASTAGLPSGVGALGGPPGGGGGIPGTATIRRTPSTKPGVRRTLSSAGPIPIRPPIVPVKTPTVPDSPGGYTDPPARVGSEECVFYVPDDASPGALEYVKASPKRLSLPNTAWGSGGVGGLEMSVYSQPGEEDHLLAANRHSLVEKIGELVASAHALGEGQFPFPLLPNQPPPGPESQPDPEVPQEDEDMLRSIRRGVRLRKTVSNDRSAPRIL</sequence>
<dbReference type="GO" id="GO:0005543">
    <property type="term" value="F:phospholipid binding"/>
    <property type="evidence" value="ECO:0007669"/>
    <property type="project" value="TreeGrafter"/>
</dbReference>
<organism evidence="10 11">
    <name type="scientific">Cyprinus carpio carpio</name>
    <dbReference type="NCBI Taxonomy" id="630221"/>
    <lineage>
        <taxon>Eukaryota</taxon>
        <taxon>Metazoa</taxon>
        <taxon>Chordata</taxon>
        <taxon>Craniata</taxon>
        <taxon>Vertebrata</taxon>
        <taxon>Euteleostomi</taxon>
        <taxon>Actinopterygii</taxon>
        <taxon>Neopterygii</taxon>
        <taxon>Teleostei</taxon>
        <taxon>Ostariophysi</taxon>
        <taxon>Cypriniformes</taxon>
        <taxon>Cyprinidae</taxon>
        <taxon>Cyprininae</taxon>
        <taxon>Cyprinus</taxon>
    </lineage>
</organism>